<dbReference type="EMBL" id="JAHDVG010000467">
    <property type="protein sequence ID" value="KAH1181812.1"/>
    <property type="molecule type" value="Genomic_DNA"/>
</dbReference>
<dbReference type="Proteomes" id="UP000827986">
    <property type="component" value="Unassembled WGS sequence"/>
</dbReference>
<gene>
    <name evidence="2" type="ORF">KIL84_009566</name>
</gene>
<proteinExistence type="predicted"/>
<name>A0A9D4AZ12_9SAUR</name>
<protein>
    <submittedName>
        <fullName evidence="2">Uncharacterized protein</fullName>
    </submittedName>
</protein>
<evidence type="ECO:0000313" key="3">
    <source>
        <dbReference type="Proteomes" id="UP000827986"/>
    </source>
</evidence>
<dbReference type="AlphaFoldDB" id="A0A9D4AZ12"/>
<reference evidence="2" key="1">
    <citation type="submission" date="2021-09" db="EMBL/GenBank/DDBJ databases">
        <title>The genome of Mauremys mutica provides insights into the evolution of semi-aquatic lifestyle.</title>
        <authorList>
            <person name="Gong S."/>
            <person name="Gao Y."/>
        </authorList>
    </citation>
    <scope>NUCLEOTIDE SEQUENCE</scope>
    <source>
        <strain evidence="2">MM-2020</strain>
        <tissue evidence="2">Muscle</tissue>
    </source>
</reference>
<evidence type="ECO:0000256" key="1">
    <source>
        <dbReference type="SAM" id="MobiDB-lite"/>
    </source>
</evidence>
<feature type="region of interest" description="Disordered" evidence="1">
    <location>
        <begin position="1"/>
        <end position="32"/>
    </location>
</feature>
<feature type="region of interest" description="Disordered" evidence="1">
    <location>
        <begin position="48"/>
        <end position="114"/>
    </location>
</feature>
<evidence type="ECO:0000313" key="2">
    <source>
        <dbReference type="EMBL" id="KAH1181812.1"/>
    </source>
</evidence>
<sequence>MITMETTLQLESPWRQGQGVDTHPPRDPSMDMALPRTRLSLFGPLREQHSVSQSCIDPQPLPGPLLARQHWNRQRRRLQTLGNYHHNPRGESPTSQSTPPQPPASHRLLPARAP</sequence>
<feature type="compositionally biased region" description="Polar residues" evidence="1">
    <location>
        <begin position="1"/>
        <end position="10"/>
    </location>
</feature>
<accession>A0A9D4AZ12</accession>
<organism evidence="2 3">
    <name type="scientific">Mauremys mutica</name>
    <name type="common">yellowpond turtle</name>
    <dbReference type="NCBI Taxonomy" id="74926"/>
    <lineage>
        <taxon>Eukaryota</taxon>
        <taxon>Metazoa</taxon>
        <taxon>Chordata</taxon>
        <taxon>Craniata</taxon>
        <taxon>Vertebrata</taxon>
        <taxon>Euteleostomi</taxon>
        <taxon>Archelosauria</taxon>
        <taxon>Testudinata</taxon>
        <taxon>Testudines</taxon>
        <taxon>Cryptodira</taxon>
        <taxon>Durocryptodira</taxon>
        <taxon>Testudinoidea</taxon>
        <taxon>Geoemydidae</taxon>
        <taxon>Geoemydinae</taxon>
        <taxon>Mauremys</taxon>
    </lineage>
</organism>
<comment type="caution">
    <text evidence="2">The sequence shown here is derived from an EMBL/GenBank/DDBJ whole genome shotgun (WGS) entry which is preliminary data.</text>
</comment>
<keyword evidence="3" id="KW-1185">Reference proteome</keyword>